<evidence type="ECO:0000313" key="2">
    <source>
        <dbReference type="EMBL" id="GAA4140480.1"/>
    </source>
</evidence>
<protein>
    <submittedName>
        <fullName evidence="2">Uncharacterized protein</fullName>
    </submittedName>
</protein>
<name>A0ABP7YS76_9ACTN</name>
<accession>A0ABP7YS76</accession>
<gene>
    <name evidence="2" type="ORF">GCM10022416_27650</name>
</gene>
<comment type="caution">
    <text evidence="2">The sequence shown here is derived from an EMBL/GenBank/DDBJ whole genome shotgun (WGS) entry which is preliminary data.</text>
</comment>
<proteinExistence type="predicted"/>
<dbReference type="Proteomes" id="UP001500266">
    <property type="component" value="Unassembled WGS sequence"/>
</dbReference>
<evidence type="ECO:0000313" key="3">
    <source>
        <dbReference type="Proteomes" id="UP001500266"/>
    </source>
</evidence>
<dbReference type="EMBL" id="BAABDO010000033">
    <property type="protein sequence ID" value="GAA4140480.1"/>
    <property type="molecule type" value="Genomic_DNA"/>
</dbReference>
<sequence>MTPISAAGAEGEDCETVDMAPTLAIGGIRSGVPPPIVDNRPNDLRDGLGAPNAKGPGRAGPLRW</sequence>
<keyword evidence="3" id="KW-1185">Reference proteome</keyword>
<reference evidence="3" key="1">
    <citation type="journal article" date="2019" name="Int. J. Syst. Evol. Microbiol.">
        <title>The Global Catalogue of Microorganisms (GCM) 10K type strain sequencing project: providing services to taxonomists for standard genome sequencing and annotation.</title>
        <authorList>
            <consortium name="The Broad Institute Genomics Platform"/>
            <consortium name="The Broad Institute Genome Sequencing Center for Infectious Disease"/>
            <person name="Wu L."/>
            <person name="Ma J."/>
        </authorList>
    </citation>
    <scope>NUCLEOTIDE SEQUENCE [LARGE SCALE GENOMIC DNA]</scope>
    <source>
        <strain evidence="3">JCM 17316</strain>
    </source>
</reference>
<organism evidence="2 3">
    <name type="scientific">Actinomadura keratinilytica</name>
    <dbReference type="NCBI Taxonomy" id="547461"/>
    <lineage>
        <taxon>Bacteria</taxon>
        <taxon>Bacillati</taxon>
        <taxon>Actinomycetota</taxon>
        <taxon>Actinomycetes</taxon>
        <taxon>Streptosporangiales</taxon>
        <taxon>Thermomonosporaceae</taxon>
        <taxon>Actinomadura</taxon>
    </lineage>
</organism>
<evidence type="ECO:0000256" key="1">
    <source>
        <dbReference type="SAM" id="MobiDB-lite"/>
    </source>
</evidence>
<feature type="region of interest" description="Disordered" evidence="1">
    <location>
        <begin position="25"/>
        <end position="64"/>
    </location>
</feature>